<dbReference type="EMBL" id="WKKV01000001">
    <property type="protein sequence ID" value="MSE00963.1"/>
    <property type="molecule type" value="Genomic_DNA"/>
</dbReference>
<comment type="similarity">
    <text evidence="1">Belongs to the glycosyltransferase 2 family.</text>
</comment>
<dbReference type="CDD" id="cd00761">
    <property type="entry name" value="Glyco_tranf_GTA_type"/>
    <property type="match status" value="1"/>
</dbReference>
<evidence type="ECO:0000256" key="3">
    <source>
        <dbReference type="ARBA" id="ARBA00022679"/>
    </source>
</evidence>
<sequence>METPAVSLLIAVYNTETYLERCLDSLLNQSLANIEIVAVNDGSTDQSPAILETYQKRDERIRVVHQQNRGLGAVRNRGIEAAHGEFIAFIDADDWVEPDYCLRMYEKAKADQADLVICEYAAEFADTGKTAVSTIASAYEGRPKQRYLKDLFEGRVSGFSWNKLYKRSMIEHHQLRFPLRDELEHVEDQYFSLRAHVFAGAVSYVDQPLYHYRIHLTSIVQSYQKKLFDSGLVLYRLNEAFLRENGCLHEYRQELDFFIVQHGTVCLLNEWKRNNGGRFSEKWKNISRICADPVFRMSLSKTGTAPFDAKRSCLLLLAKLKLIAFVSLASAAYQRAIEYKMKIRG</sequence>
<feature type="domain" description="Glycosyltransferase 2-like" evidence="4">
    <location>
        <begin position="7"/>
        <end position="172"/>
    </location>
</feature>
<evidence type="ECO:0000313" key="5">
    <source>
        <dbReference type="EMBL" id="MSE00963.1"/>
    </source>
</evidence>
<dbReference type="InterPro" id="IPR001173">
    <property type="entry name" value="Glyco_trans_2-like"/>
</dbReference>
<dbReference type="AlphaFoldDB" id="A0A6A8LCT7"/>
<dbReference type="PANTHER" id="PTHR22916">
    <property type="entry name" value="GLYCOSYLTRANSFERASE"/>
    <property type="match status" value="1"/>
</dbReference>
<gene>
    <name evidence="5" type="ORF">GKC39_02665</name>
</gene>
<evidence type="ECO:0000256" key="2">
    <source>
        <dbReference type="ARBA" id="ARBA00022676"/>
    </source>
</evidence>
<dbReference type="InterPro" id="IPR029044">
    <property type="entry name" value="Nucleotide-diphossugar_trans"/>
</dbReference>
<dbReference type="Pfam" id="PF00535">
    <property type="entry name" value="Glycos_transf_2"/>
    <property type="match status" value="1"/>
</dbReference>
<evidence type="ECO:0000259" key="4">
    <source>
        <dbReference type="Pfam" id="PF00535"/>
    </source>
</evidence>
<keyword evidence="2" id="KW-0328">Glycosyltransferase</keyword>
<proteinExistence type="inferred from homology"/>
<dbReference type="GO" id="GO:0016757">
    <property type="term" value="F:glycosyltransferase activity"/>
    <property type="evidence" value="ECO:0007669"/>
    <property type="project" value="UniProtKB-KW"/>
</dbReference>
<dbReference type="SUPFAM" id="SSF53448">
    <property type="entry name" value="Nucleotide-diphospho-sugar transferases"/>
    <property type="match status" value="1"/>
</dbReference>
<protein>
    <submittedName>
        <fullName evidence="5">Glycosyltransferase</fullName>
    </submittedName>
</protein>
<dbReference type="RefSeq" id="WP_060387175.1">
    <property type="nucleotide sequence ID" value="NZ_CP016395.1"/>
</dbReference>
<comment type="caution">
    <text evidence="5">The sequence shown here is derived from an EMBL/GenBank/DDBJ whole genome shotgun (WGS) entry which is preliminary data.</text>
</comment>
<accession>A0A6A8LCT7</accession>
<organism evidence="5">
    <name type="scientific">Bacillus velezensis</name>
    <dbReference type="NCBI Taxonomy" id="492670"/>
    <lineage>
        <taxon>Bacteria</taxon>
        <taxon>Bacillati</taxon>
        <taxon>Bacillota</taxon>
        <taxon>Bacilli</taxon>
        <taxon>Bacillales</taxon>
        <taxon>Bacillaceae</taxon>
        <taxon>Bacillus</taxon>
        <taxon>Bacillus amyloliquefaciens group</taxon>
    </lineage>
</organism>
<keyword evidence="3 5" id="KW-0808">Transferase</keyword>
<reference evidence="5" key="1">
    <citation type="submission" date="2019-11" db="EMBL/GenBank/DDBJ databases">
        <title>Draft Genome Sequence of Plant Growth-Promoting Rhizosphere-Associated Bacteria.</title>
        <authorList>
            <person name="Vasilyev I.Y."/>
            <person name="Radchenko V."/>
            <person name="Ilnitskaya E.V."/>
        </authorList>
    </citation>
    <scope>NUCLEOTIDE SEQUENCE</scope>
    <source>
        <strain evidence="5">VRA_517_n</strain>
    </source>
</reference>
<evidence type="ECO:0000256" key="1">
    <source>
        <dbReference type="ARBA" id="ARBA00006739"/>
    </source>
</evidence>
<dbReference type="Gene3D" id="3.90.550.10">
    <property type="entry name" value="Spore Coat Polysaccharide Biosynthesis Protein SpsA, Chain A"/>
    <property type="match status" value="1"/>
</dbReference>
<name>A0A6A8LCT7_BACVE</name>
<dbReference type="PANTHER" id="PTHR22916:SF51">
    <property type="entry name" value="GLYCOSYLTRANSFERASE EPSH-RELATED"/>
    <property type="match status" value="1"/>
</dbReference>